<comment type="caution">
    <text evidence="2">The sequence shown here is derived from an EMBL/GenBank/DDBJ whole genome shotgun (WGS) entry which is preliminary data.</text>
</comment>
<sequence length="211" mass="24234">MEETKRRVSRRLEAVVKDAKATQNHEIIYFRKHADIMIQLGVLCAQLQQHKATLDGLIDNNLKLPQKLPENNEQLMKLQEEANERFGLRLSKIDELKNTLEALNKKKSHLEETLETIIENDTKSIADVEKQLDLYKEYLGIEIKLNKKRTITRLRFKDINSTAYLIIPQGNDVISHVKCGSNVAKINNETQTLTHILLIARKLAVLDAKTS</sequence>
<dbReference type="AlphaFoldDB" id="A0AAV5RJ00"/>
<keyword evidence="3" id="KW-1185">Reference proteome</keyword>
<evidence type="ECO:0000313" key="2">
    <source>
        <dbReference type="EMBL" id="GMM51072.1"/>
    </source>
</evidence>
<proteinExistence type="predicted"/>
<dbReference type="EMBL" id="BTGC01000003">
    <property type="protein sequence ID" value="GMM51072.1"/>
    <property type="molecule type" value="Genomic_DNA"/>
</dbReference>
<keyword evidence="1" id="KW-0175">Coiled coil</keyword>
<accession>A0AAV5RJ00</accession>
<feature type="coiled-coil region" evidence="1">
    <location>
        <begin position="93"/>
        <end position="120"/>
    </location>
</feature>
<evidence type="ECO:0008006" key="4">
    <source>
        <dbReference type="Google" id="ProtNLM"/>
    </source>
</evidence>
<reference evidence="2 3" key="1">
    <citation type="journal article" date="2023" name="Elife">
        <title>Identification of key yeast species and microbe-microbe interactions impacting larval growth of Drosophila in the wild.</title>
        <authorList>
            <person name="Mure A."/>
            <person name="Sugiura Y."/>
            <person name="Maeda R."/>
            <person name="Honda K."/>
            <person name="Sakurai N."/>
            <person name="Takahashi Y."/>
            <person name="Watada M."/>
            <person name="Katoh T."/>
            <person name="Gotoh A."/>
            <person name="Gotoh Y."/>
            <person name="Taniguchi I."/>
            <person name="Nakamura K."/>
            <person name="Hayashi T."/>
            <person name="Katayama T."/>
            <person name="Uemura T."/>
            <person name="Hattori Y."/>
        </authorList>
    </citation>
    <scope>NUCLEOTIDE SEQUENCE [LARGE SCALE GENOMIC DNA]</scope>
    <source>
        <strain evidence="2 3">SB-73</strain>
    </source>
</reference>
<protein>
    <recommendedName>
        <fullName evidence="4">Kinetochore protein Spc24</fullName>
    </recommendedName>
</protein>
<organism evidence="2 3">
    <name type="scientific">Starmerella bacillaris</name>
    <name type="common">Yeast</name>
    <name type="synonym">Candida zemplinina</name>
    <dbReference type="NCBI Taxonomy" id="1247836"/>
    <lineage>
        <taxon>Eukaryota</taxon>
        <taxon>Fungi</taxon>
        <taxon>Dikarya</taxon>
        <taxon>Ascomycota</taxon>
        <taxon>Saccharomycotina</taxon>
        <taxon>Dipodascomycetes</taxon>
        <taxon>Dipodascales</taxon>
        <taxon>Trichomonascaceae</taxon>
        <taxon>Starmerella</taxon>
    </lineage>
</organism>
<dbReference type="Proteomes" id="UP001362899">
    <property type="component" value="Unassembled WGS sequence"/>
</dbReference>
<gene>
    <name evidence="2" type="ORF">DASB73_020300</name>
</gene>
<name>A0AAV5RJ00_STABA</name>
<evidence type="ECO:0000313" key="3">
    <source>
        <dbReference type="Proteomes" id="UP001362899"/>
    </source>
</evidence>
<evidence type="ECO:0000256" key="1">
    <source>
        <dbReference type="SAM" id="Coils"/>
    </source>
</evidence>